<name>A0A6A6MWS5_HEVBR</name>
<comment type="cofactor">
    <cofactor evidence="1">
        <name>FAD</name>
        <dbReference type="ChEBI" id="CHEBI:57692"/>
    </cofactor>
</comment>
<dbReference type="EMBL" id="JAAGAX010000004">
    <property type="protein sequence ID" value="KAF2317950.1"/>
    <property type="molecule type" value="Genomic_DNA"/>
</dbReference>
<reference evidence="10 11" key="1">
    <citation type="journal article" date="2020" name="Mol. Plant">
        <title>The Chromosome-Based Rubber Tree Genome Provides New Insights into Spurge Genome Evolution and Rubber Biosynthesis.</title>
        <authorList>
            <person name="Liu J."/>
            <person name="Shi C."/>
            <person name="Shi C.C."/>
            <person name="Li W."/>
            <person name="Zhang Q.J."/>
            <person name="Zhang Y."/>
            <person name="Li K."/>
            <person name="Lu H.F."/>
            <person name="Shi C."/>
            <person name="Zhu S.T."/>
            <person name="Xiao Z.Y."/>
            <person name="Nan H."/>
            <person name="Yue Y."/>
            <person name="Zhu X.G."/>
            <person name="Wu Y."/>
            <person name="Hong X.N."/>
            <person name="Fan G.Y."/>
            <person name="Tong Y."/>
            <person name="Zhang D."/>
            <person name="Mao C.L."/>
            <person name="Liu Y.L."/>
            <person name="Hao S.J."/>
            <person name="Liu W.Q."/>
            <person name="Lv M.Q."/>
            <person name="Zhang H.B."/>
            <person name="Liu Y."/>
            <person name="Hu-Tang G.R."/>
            <person name="Wang J.P."/>
            <person name="Wang J.H."/>
            <person name="Sun Y.H."/>
            <person name="Ni S.B."/>
            <person name="Chen W.B."/>
            <person name="Zhang X.C."/>
            <person name="Jiao Y.N."/>
            <person name="Eichler E.E."/>
            <person name="Li G.H."/>
            <person name="Liu X."/>
            <person name="Gao L.Z."/>
        </authorList>
    </citation>
    <scope>NUCLEOTIDE SEQUENCE [LARGE SCALE GENOMIC DNA]</scope>
    <source>
        <strain evidence="11">cv. GT1</strain>
        <tissue evidence="10">Leaf</tissue>
    </source>
</reference>
<comment type="similarity">
    <text evidence="2">Belongs to the oxygen-dependent FAD-linked oxidoreductase family.</text>
</comment>
<dbReference type="AlphaFoldDB" id="A0A6A6MWS5"/>
<dbReference type="Gene3D" id="3.30.465.10">
    <property type="match status" value="1"/>
</dbReference>
<dbReference type="GO" id="GO:1901696">
    <property type="term" value="P:cannabinoid biosynthetic process"/>
    <property type="evidence" value="ECO:0007669"/>
    <property type="project" value="UniProtKB-ARBA"/>
</dbReference>
<dbReference type="Proteomes" id="UP000467840">
    <property type="component" value="Chromosome 6"/>
</dbReference>
<dbReference type="InterPro" id="IPR016169">
    <property type="entry name" value="FAD-bd_PCMH_sub2"/>
</dbReference>
<dbReference type="SUPFAM" id="SSF56176">
    <property type="entry name" value="FAD-binding/transporter-associated domain-like"/>
    <property type="match status" value="1"/>
</dbReference>
<organism evidence="10 11">
    <name type="scientific">Hevea brasiliensis</name>
    <name type="common">Para rubber tree</name>
    <name type="synonym">Siphonia brasiliensis</name>
    <dbReference type="NCBI Taxonomy" id="3981"/>
    <lineage>
        <taxon>Eukaryota</taxon>
        <taxon>Viridiplantae</taxon>
        <taxon>Streptophyta</taxon>
        <taxon>Embryophyta</taxon>
        <taxon>Tracheophyta</taxon>
        <taxon>Spermatophyta</taxon>
        <taxon>Magnoliopsida</taxon>
        <taxon>eudicotyledons</taxon>
        <taxon>Gunneridae</taxon>
        <taxon>Pentapetalae</taxon>
        <taxon>rosids</taxon>
        <taxon>fabids</taxon>
        <taxon>Malpighiales</taxon>
        <taxon>Euphorbiaceae</taxon>
        <taxon>Crotonoideae</taxon>
        <taxon>Micrandreae</taxon>
        <taxon>Hevea</taxon>
    </lineage>
</organism>
<dbReference type="InterPro" id="IPR006094">
    <property type="entry name" value="Oxid_FAD_bind_N"/>
</dbReference>
<keyword evidence="3" id="KW-0285">Flavoprotein</keyword>
<evidence type="ECO:0000256" key="2">
    <source>
        <dbReference type="ARBA" id="ARBA00005466"/>
    </source>
</evidence>
<evidence type="ECO:0000313" key="10">
    <source>
        <dbReference type="EMBL" id="KAF2317950.1"/>
    </source>
</evidence>
<keyword evidence="11" id="KW-1185">Reference proteome</keyword>
<keyword evidence="5" id="KW-0274">FAD</keyword>
<evidence type="ECO:0000256" key="4">
    <source>
        <dbReference type="ARBA" id="ARBA00022729"/>
    </source>
</evidence>
<evidence type="ECO:0000256" key="5">
    <source>
        <dbReference type="ARBA" id="ARBA00022827"/>
    </source>
</evidence>
<dbReference type="Pfam" id="PF01565">
    <property type="entry name" value="FAD_binding_4"/>
    <property type="match status" value="1"/>
</dbReference>
<protein>
    <recommendedName>
        <fullName evidence="9">FAD-binding PCMH-type domain-containing protein</fullName>
    </recommendedName>
</protein>
<gene>
    <name evidence="10" type="ORF">GH714_041274</name>
</gene>
<proteinExistence type="inferred from homology"/>
<dbReference type="Gene3D" id="3.30.43.10">
    <property type="entry name" value="Uridine Diphospho-n-acetylenolpyruvylglucosamine Reductase, domain 2"/>
    <property type="match status" value="1"/>
</dbReference>
<dbReference type="PANTHER" id="PTHR32448">
    <property type="entry name" value="OS08G0158400 PROTEIN"/>
    <property type="match status" value="1"/>
</dbReference>
<dbReference type="InterPro" id="IPR016167">
    <property type="entry name" value="FAD-bd_PCMH_sub1"/>
</dbReference>
<evidence type="ECO:0000256" key="8">
    <source>
        <dbReference type="SAM" id="SignalP"/>
    </source>
</evidence>
<accession>A0A6A6MWS5</accession>
<evidence type="ECO:0000256" key="1">
    <source>
        <dbReference type="ARBA" id="ARBA00001974"/>
    </source>
</evidence>
<feature type="chain" id="PRO_5025491578" description="FAD-binding PCMH-type domain-containing protein" evidence="8">
    <location>
        <begin position="20"/>
        <end position="388"/>
    </location>
</feature>
<feature type="domain" description="FAD-binding PCMH-type" evidence="9">
    <location>
        <begin position="60"/>
        <end position="234"/>
    </location>
</feature>
<dbReference type="InterPro" id="IPR012951">
    <property type="entry name" value="BBE"/>
</dbReference>
<evidence type="ECO:0000256" key="6">
    <source>
        <dbReference type="ARBA" id="ARBA00023157"/>
    </source>
</evidence>
<keyword evidence="7" id="KW-0325">Glycoprotein</keyword>
<dbReference type="InterPro" id="IPR036318">
    <property type="entry name" value="FAD-bd_PCMH-like_sf"/>
</dbReference>
<evidence type="ECO:0000256" key="3">
    <source>
        <dbReference type="ARBA" id="ARBA00022630"/>
    </source>
</evidence>
<dbReference type="GO" id="GO:0071949">
    <property type="term" value="F:FAD binding"/>
    <property type="evidence" value="ECO:0007669"/>
    <property type="project" value="InterPro"/>
</dbReference>
<keyword evidence="4 8" id="KW-0732">Signal</keyword>
<dbReference type="PROSITE" id="PS51387">
    <property type="entry name" value="FAD_PCMH"/>
    <property type="match status" value="1"/>
</dbReference>
<dbReference type="GO" id="GO:0016491">
    <property type="term" value="F:oxidoreductase activity"/>
    <property type="evidence" value="ECO:0007669"/>
    <property type="project" value="InterPro"/>
</dbReference>
<comment type="caution">
    <text evidence="10">The sequence shown here is derived from an EMBL/GenBank/DDBJ whole genome shotgun (WGS) entry which is preliminary data.</text>
</comment>
<dbReference type="InterPro" id="IPR016166">
    <property type="entry name" value="FAD-bd_PCMH"/>
</dbReference>
<feature type="signal peptide" evidence="8">
    <location>
        <begin position="1"/>
        <end position="19"/>
    </location>
</feature>
<evidence type="ECO:0000259" key="9">
    <source>
        <dbReference type="PROSITE" id="PS51387"/>
    </source>
</evidence>
<evidence type="ECO:0000313" key="11">
    <source>
        <dbReference type="Proteomes" id="UP000467840"/>
    </source>
</evidence>
<evidence type="ECO:0000256" key="7">
    <source>
        <dbReference type="ARBA" id="ARBA00023180"/>
    </source>
</evidence>
<keyword evidence="6" id="KW-1015">Disulfide bond</keyword>
<dbReference type="Pfam" id="PF08031">
    <property type="entry name" value="BBE"/>
    <property type="match status" value="1"/>
</dbReference>
<dbReference type="FunFam" id="3.30.43.10:FF:000004">
    <property type="entry name" value="Berberine bridge enzyme-like 15"/>
    <property type="match status" value="1"/>
</dbReference>
<sequence>MKISDVFLVLLFPVSILQCLINYHTNESEPIFEVIYTPTNSSFKHVLQEYIRNRRFLTPATPKPLAIIAAKHESHVQPTVVCFKFHSLQIRIRSGGHDYESLSYVSDVPFVILDMFNLRSIDIDIANETAWVQAAATFGELYYGIGKASKVHAFLAGVCPTVSVGGHFSGGGYGNMMRKYRLFVDNIIDARLVDVNANTLDRSSMEEDLFWAIRGGGAASFGVILSWKINLVQVPETELTELVFSRSRSDYVKRVIPKEDFKKIWKMLYHTSWTEEGTEDSRHYITLSRKLYEAIAPYMSQNPSEAFLNYRDLDIGSNPSNQTKFEEAKVYGSKYFRSSFLRLVDVKKRVVLIISSRMNKVFPHLKKSNRMTIYVTLRVFDVWTATYL</sequence>